<name>A0A2M7QPM9_9BACT</name>
<keyword evidence="1" id="KW-0949">S-adenosyl-L-methionine</keyword>
<evidence type="ECO:0000256" key="2">
    <source>
        <dbReference type="ARBA" id="ARBA00022723"/>
    </source>
</evidence>
<dbReference type="SFLD" id="SFLDG01067">
    <property type="entry name" value="SPASM/twitch_domain_containing"/>
    <property type="match status" value="1"/>
</dbReference>
<dbReference type="EMBL" id="PFLK01000123">
    <property type="protein sequence ID" value="PIY73961.1"/>
    <property type="molecule type" value="Genomic_DNA"/>
</dbReference>
<dbReference type="PANTHER" id="PTHR11228:SF7">
    <property type="entry name" value="PQQA PEPTIDE CYCLASE"/>
    <property type="match status" value="1"/>
</dbReference>
<keyword evidence="2" id="KW-0479">Metal-binding</keyword>
<evidence type="ECO:0000256" key="4">
    <source>
        <dbReference type="ARBA" id="ARBA00023014"/>
    </source>
</evidence>
<dbReference type="GO" id="GO:0051536">
    <property type="term" value="F:iron-sulfur cluster binding"/>
    <property type="evidence" value="ECO:0007669"/>
    <property type="project" value="UniProtKB-KW"/>
</dbReference>
<dbReference type="GO" id="GO:0003824">
    <property type="term" value="F:catalytic activity"/>
    <property type="evidence" value="ECO:0007669"/>
    <property type="project" value="InterPro"/>
</dbReference>
<evidence type="ECO:0000256" key="1">
    <source>
        <dbReference type="ARBA" id="ARBA00022691"/>
    </source>
</evidence>
<feature type="domain" description="Radical SAM core" evidence="5">
    <location>
        <begin position="106"/>
        <end position="327"/>
    </location>
</feature>
<dbReference type="SFLD" id="SFLDS00029">
    <property type="entry name" value="Radical_SAM"/>
    <property type="match status" value="1"/>
</dbReference>
<evidence type="ECO:0000256" key="3">
    <source>
        <dbReference type="ARBA" id="ARBA00023004"/>
    </source>
</evidence>
<dbReference type="Pfam" id="PF04055">
    <property type="entry name" value="Radical_SAM"/>
    <property type="match status" value="1"/>
</dbReference>
<dbReference type="CDD" id="cd01335">
    <property type="entry name" value="Radical_SAM"/>
    <property type="match status" value="1"/>
</dbReference>
<proteinExistence type="predicted"/>
<dbReference type="GO" id="GO:0046872">
    <property type="term" value="F:metal ion binding"/>
    <property type="evidence" value="ECO:0007669"/>
    <property type="project" value="UniProtKB-KW"/>
</dbReference>
<dbReference type="Gene3D" id="3.20.20.70">
    <property type="entry name" value="Aldolase class I"/>
    <property type="match status" value="1"/>
</dbReference>
<dbReference type="NCBIfam" id="TIGR04085">
    <property type="entry name" value="rSAM_more_4Fe4S"/>
    <property type="match status" value="1"/>
</dbReference>
<dbReference type="PANTHER" id="PTHR11228">
    <property type="entry name" value="RADICAL SAM DOMAIN PROTEIN"/>
    <property type="match status" value="1"/>
</dbReference>
<evidence type="ECO:0000259" key="5">
    <source>
        <dbReference type="PROSITE" id="PS51918"/>
    </source>
</evidence>
<dbReference type="Proteomes" id="UP000229481">
    <property type="component" value="Unassembled WGS sequence"/>
</dbReference>
<dbReference type="AlphaFoldDB" id="A0A2M7QPM9"/>
<accession>A0A2M7QPM9</accession>
<dbReference type="PROSITE" id="PS51918">
    <property type="entry name" value="RADICAL_SAM"/>
    <property type="match status" value="1"/>
</dbReference>
<gene>
    <name evidence="6" type="ORF">COY85_04555</name>
</gene>
<evidence type="ECO:0000313" key="6">
    <source>
        <dbReference type="EMBL" id="PIY73961.1"/>
    </source>
</evidence>
<dbReference type="Pfam" id="PF13186">
    <property type="entry name" value="SPASM"/>
    <property type="match status" value="1"/>
</dbReference>
<organism evidence="6 7">
    <name type="scientific">Candidatus Portnoybacteria bacterium CG_4_10_14_0_8_um_filter_40_50</name>
    <dbReference type="NCBI Taxonomy" id="1974800"/>
    <lineage>
        <taxon>Bacteria</taxon>
        <taxon>Candidatus Portnoyibacteriota</taxon>
    </lineage>
</organism>
<keyword evidence="3" id="KW-0408">Iron</keyword>
<dbReference type="InterPro" id="IPR023885">
    <property type="entry name" value="4Fe4S-binding_SPASM_dom"/>
</dbReference>
<sequence>MIKSTKMDSKTNKIPRFAFRKEYFGGLLLDFQNTIYELLTSQEFRFLEKLIAGNKFFLQDLKDSKLKEFIEKLRQKNIIKVDPRGELLIDDIRKIPPPEEIPNEYLSAPLKAYDTYTRKCNLACRHCYASANPNLIEKRRTISQTKTIMKKFYEVGVLEWNFTGGEPTIITDLLKAIKIAVSFGMKVSLNTNGCWNSKISNIILESGVKEFIISLDGREKTHDNKRDSGTFKRVIKTLDQIYKYNQNNFNNKLKVILNMTAGKDNIRDIEYVTYLGVKYGYDVKFVPLKPAGRAFKNFILSTRDYKEFAKKVQQLRENPKIKDSGINIFLNHKDLFNSQYPDRSNLPYPFNYSQCTALTTAMDILPDGRVVACSFLMDKPEFIGPNILDVSLYDAWRHPKMERFRRAQRQGCINCKFYMKRCRGVCRATVLLSGGKIQGKKLTGNDPYCFKDLLS</sequence>
<keyword evidence="4" id="KW-0411">Iron-sulfur</keyword>
<dbReference type="InterPro" id="IPR013785">
    <property type="entry name" value="Aldolase_TIM"/>
</dbReference>
<reference evidence="7" key="1">
    <citation type="submission" date="2017-09" db="EMBL/GenBank/DDBJ databases">
        <title>Depth-based differentiation of microbial function through sediment-hosted aquifers and enrichment of novel symbionts in the deep terrestrial subsurface.</title>
        <authorList>
            <person name="Probst A.J."/>
            <person name="Ladd B."/>
            <person name="Jarett J.K."/>
            <person name="Geller-Mcgrath D.E."/>
            <person name="Sieber C.M.K."/>
            <person name="Emerson J.B."/>
            <person name="Anantharaman K."/>
            <person name="Thomas B.C."/>
            <person name="Malmstrom R."/>
            <person name="Stieglmeier M."/>
            <person name="Klingl A."/>
            <person name="Woyke T."/>
            <person name="Ryan C.M."/>
            <person name="Banfield J.F."/>
        </authorList>
    </citation>
    <scope>NUCLEOTIDE SEQUENCE [LARGE SCALE GENOMIC DNA]</scope>
</reference>
<dbReference type="InterPro" id="IPR050377">
    <property type="entry name" value="Radical_SAM_PqqE_MftC-like"/>
</dbReference>
<dbReference type="InterPro" id="IPR058240">
    <property type="entry name" value="rSAM_sf"/>
</dbReference>
<dbReference type="SUPFAM" id="SSF102114">
    <property type="entry name" value="Radical SAM enzymes"/>
    <property type="match status" value="1"/>
</dbReference>
<dbReference type="InterPro" id="IPR007197">
    <property type="entry name" value="rSAM"/>
</dbReference>
<comment type="caution">
    <text evidence="6">The sequence shown here is derived from an EMBL/GenBank/DDBJ whole genome shotgun (WGS) entry which is preliminary data.</text>
</comment>
<dbReference type="SFLD" id="SFLDG01386">
    <property type="entry name" value="main_SPASM_domain-containing"/>
    <property type="match status" value="1"/>
</dbReference>
<protein>
    <recommendedName>
        <fullName evidence="5">Radical SAM core domain-containing protein</fullName>
    </recommendedName>
</protein>
<dbReference type="CDD" id="cd21109">
    <property type="entry name" value="SPASM"/>
    <property type="match status" value="1"/>
</dbReference>
<evidence type="ECO:0000313" key="7">
    <source>
        <dbReference type="Proteomes" id="UP000229481"/>
    </source>
</evidence>